<comment type="similarity">
    <text evidence="2 11">Belongs to the glycosyltransferase 31 family.</text>
</comment>
<keyword evidence="8 11" id="KW-0333">Golgi apparatus</keyword>
<keyword evidence="15" id="KW-1185">Reference proteome</keyword>
<dbReference type="EC" id="2.4.1.-" evidence="11"/>
<comment type="subcellular location">
    <subcellularLocation>
        <location evidence="1 11">Golgi apparatus membrane</location>
        <topology evidence="1 11">Single-pass type II membrane protein</topology>
    </subcellularLocation>
</comment>
<keyword evidence="5" id="KW-0812">Transmembrane</keyword>
<accession>A0A7R8YTM6</accession>
<evidence type="ECO:0000313" key="14">
    <source>
        <dbReference type="EMBL" id="CAD7081854.1"/>
    </source>
</evidence>
<evidence type="ECO:0000313" key="15">
    <source>
        <dbReference type="Proteomes" id="UP000594454"/>
    </source>
</evidence>
<keyword evidence="7" id="KW-1133">Transmembrane helix</keyword>
<dbReference type="FunFam" id="3.90.550.50:FF:000001">
    <property type="entry name" value="Hexosyltransferase"/>
    <property type="match status" value="1"/>
</dbReference>
<evidence type="ECO:0000256" key="2">
    <source>
        <dbReference type="ARBA" id="ARBA00008661"/>
    </source>
</evidence>
<evidence type="ECO:0000256" key="1">
    <source>
        <dbReference type="ARBA" id="ARBA00004323"/>
    </source>
</evidence>
<evidence type="ECO:0000256" key="11">
    <source>
        <dbReference type="RuleBase" id="RU363063"/>
    </source>
</evidence>
<feature type="region of interest" description="Disordered" evidence="12">
    <location>
        <begin position="87"/>
        <end position="121"/>
    </location>
</feature>
<evidence type="ECO:0000256" key="12">
    <source>
        <dbReference type="SAM" id="MobiDB-lite"/>
    </source>
</evidence>
<keyword evidence="9" id="KW-0472">Membrane</keyword>
<evidence type="ECO:0000256" key="3">
    <source>
        <dbReference type="ARBA" id="ARBA00022676"/>
    </source>
</evidence>
<evidence type="ECO:0000256" key="13">
    <source>
        <dbReference type="SAM" id="SignalP"/>
    </source>
</evidence>
<proteinExistence type="inferred from homology"/>
<evidence type="ECO:0000256" key="10">
    <source>
        <dbReference type="ARBA" id="ARBA00023180"/>
    </source>
</evidence>
<keyword evidence="6" id="KW-0735">Signal-anchor</keyword>
<name>A0A7R8YTM6_HERIL</name>
<dbReference type="Proteomes" id="UP000594454">
    <property type="component" value="Chromosome 2"/>
</dbReference>
<gene>
    <name evidence="14" type="ORF">HERILL_LOCUS4940</name>
</gene>
<organism evidence="14 15">
    <name type="scientific">Hermetia illucens</name>
    <name type="common">Black soldier fly</name>
    <dbReference type="NCBI Taxonomy" id="343691"/>
    <lineage>
        <taxon>Eukaryota</taxon>
        <taxon>Metazoa</taxon>
        <taxon>Ecdysozoa</taxon>
        <taxon>Arthropoda</taxon>
        <taxon>Hexapoda</taxon>
        <taxon>Insecta</taxon>
        <taxon>Pterygota</taxon>
        <taxon>Neoptera</taxon>
        <taxon>Endopterygota</taxon>
        <taxon>Diptera</taxon>
        <taxon>Brachycera</taxon>
        <taxon>Stratiomyomorpha</taxon>
        <taxon>Stratiomyidae</taxon>
        <taxon>Hermetiinae</taxon>
        <taxon>Hermetia</taxon>
    </lineage>
</organism>
<dbReference type="GO" id="GO:0006493">
    <property type="term" value="P:protein O-linked glycosylation"/>
    <property type="evidence" value="ECO:0007669"/>
    <property type="project" value="TreeGrafter"/>
</dbReference>
<dbReference type="Gene3D" id="3.90.550.50">
    <property type="match status" value="1"/>
</dbReference>
<reference evidence="14 15" key="1">
    <citation type="submission" date="2020-11" db="EMBL/GenBank/DDBJ databases">
        <authorList>
            <person name="Wallbank WR R."/>
            <person name="Pardo Diaz C."/>
            <person name="Kozak K."/>
            <person name="Martin S."/>
            <person name="Jiggins C."/>
            <person name="Moest M."/>
            <person name="Warren A I."/>
            <person name="Generalovic N T."/>
            <person name="Byers J.R.P. K."/>
            <person name="Montejo-Kovacevich G."/>
            <person name="Yen C E."/>
        </authorList>
    </citation>
    <scope>NUCLEOTIDE SEQUENCE [LARGE SCALE GENOMIC DNA]</scope>
</reference>
<dbReference type="PANTHER" id="PTHR11214">
    <property type="entry name" value="BETA-1,3-N-ACETYLGLUCOSAMINYLTRANSFERASE"/>
    <property type="match status" value="1"/>
</dbReference>
<dbReference type="GO" id="GO:0016758">
    <property type="term" value="F:hexosyltransferase activity"/>
    <property type="evidence" value="ECO:0007669"/>
    <property type="project" value="InterPro"/>
</dbReference>
<feature type="signal peptide" evidence="13">
    <location>
        <begin position="1"/>
        <end position="22"/>
    </location>
</feature>
<sequence length="479" mass="55342">MLERRPLFGLLIALTLCVSIWRISLQESSMIGPEVSYTNPLYQQGNYYHYRGYPQSQVQSEKDRQRHEKSVYHFPQQQIFLTPSSWTSTRGTVSPPHPYTSGTSSGEGNVQWKGRRIRNGDIKTRSANNTIPSLWNFSNSSYQNNTNKARNYSFSTSSYNLSVVSIPSSVINYETLPKDDLSSLIDLHDFDFIMNQVPCNSIRNLPKNGGGISLESSNDDFIGEGRTSRPFLLILVHSAPTNFKKRLLIRETWGSLTDQSTRLIFLLGAVNSSHLQQSLEVENSMFSDMVQGNFIDAYRNMTYKHVMALKWFSYYCPEAKYVLKIDDDVFVNTPFLLKYLGTNADRQDFLFCQKISWARVKRSFRSKWRVSTREYSGRYYPPYCPGYSIIYSPDVAFRLYVEAQKTPYFWIDDVHVTGTLSQQANITITSFTSFILKKSDCEDILAGKTDINNFVFLFSWPDIKENQTRSLWNLIRDIR</sequence>
<keyword evidence="13" id="KW-0732">Signal</keyword>
<keyword evidence="10" id="KW-0325">Glycoprotein</keyword>
<dbReference type="OrthoDB" id="115198at2759"/>
<dbReference type="EMBL" id="LR899010">
    <property type="protein sequence ID" value="CAD7081854.1"/>
    <property type="molecule type" value="Genomic_DNA"/>
</dbReference>
<evidence type="ECO:0000256" key="4">
    <source>
        <dbReference type="ARBA" id="ARBA00022679"/>
    </source>
</evidence>
<dbReference type="InParanoid" id="A0A7R8YTM6"/>
<evidence type="ECO:0000256" key="6">
    <source>
        <dbReference type="ARBA" id="ARBA00022968"/>
    </source>
</evidence>
<keyword evidence="4" id="KW-0808">Transferase</keyword>
<feature type="chain" id="PRO_5031493008" description="Hexosyltransferase" evidence="13">
    <location>
        <begin position="23"/>
        <end position="479"/>
    </location>
</feature>
<dbReference type="InterPro" id="IPR002659">
    <property type="entry name" value="Glyco_trans_31"/>
</dbReference>
<dbReference type="PANTHER" id="PTHR11214:SF376">
    <property type="entry name" value="HEXOSYLTRANSFERASE"/>
    <property type="match status" value="1"/>
</dbReference>
<keyword evidence="3 11" id="KW-0328">Glycosyltransferase</keyword>
<evidence type="ECO:0000256" key="7">
    <source>
        <dbReference type="ARBA" id="ARBA00022989"/>
    </source>
</evidence>
<evidence type="ECO:0000256" key="5">
    <source>
        <dbReference type="ARBA" id="ARBA00022692"/>
    </source>
</evidence>
<dbReference type="FunCoup" id="A0A7R8YTM6">
    <property type="interactions" value="75"/>
</dbReference>
<dbReference type="GO" id="GO:0000139">
    <property type="term" value="C:Golgi membrane"/>
    <property type="evidence" value="ECO:0007669"/>
    <property type="project" value="UniProtKB-SubCell"/>
</dbReference>
<evidence type="ECO:0000256" key="9">
    <source>
        <dbReference type="ARBA" id="ARBA00023136"/>
    </source>
</evidence>
<evidence type="ECO:0000256" key="8">
    <source>
        <dbReference type="ARBA" id="ARBA00023034"/>
    </source>
</evidence>
<dbReference type="AlphaFoldDB" id="A0A7R8YTM6"/>
<protein>
    <recommendedName>
        <fullName evidence="11">Hexosyltransferase</fullName>
        <ecNumber evidence="11">2.4.1.-</ecNumber>
    </recommendedName>
</protein>
<dbReference type="Pfam" id="PF01762">
    <property type="entry name" value="Galactosyl_T"/>
    <property type="match status" value="1"/>
</dbReference>
<dbReference type="OMA" id="WNGNARV"/>